<protein>
    <submittedName>
        <fullName evidence="6">Cytochrome c-type biogenesis protein CcmF</fullName>
    </submittedName>
</protein>
<feature type="transmembrane region" description="Helical" evidence="3">
    <location>
        <begin position="600"/>
        <end position="619"/>
    </location>
</feature>
<evidence type="ECO:0000256" key="2">
    <source>
        <dbReference type="ARBA" id="ARBA00022748"/>
    </source>
</evidence>
<dbReference type="RefSeq" id="WP_092159032.1">
    <property type="nucleotide sequence ID" value="NZ_FNGA01000002.1"/>
</dbReference>
<feature type="transmembrane region" description="Helical" evidence="3">
    <location>
        <begin position="124"/>
        <end position="147"/>
    </location>
</feature>
<evidence type="ECO:0000256" key="1">
    <source>
        <dbReference type="ARBA" id="ARBA00009186"/>
    </source>
</evidence>
<dbReference type="PRINTS" id="PR01410">
    <property type="entry name" value="CCBIOGENESIS"/>
</dbReference>
<feature type="transmembrane region" description="Helical" evidence="3">
    <location>
        <begin position="387"/>
        <end position="409"/>
    </location>
</feature>
<feature type="transmembrane region" description="Helical" evidence="3">
    <location>
        <begin position="421"/>
        <end position="438"/>
    </location>
</feature>
<name>A0A1G9EEC5_9BACT</name>
<feature type="transmembrane region" description="Helical" evidence="3">
    <location>
        <begin position="210"/>
        <end position="229"/>
    </location>
</feature>
<dbReference type="InterPro" id="IPR003567">
    <property type="entry name" value="Cyt_c_biogenesis"/>
</dbReference>
<evidence type="ECO:0000313" key="6">
    <source>
        <dbReference type="EMBL" id="SDK74433.1"/>
    </source>
</evidence>
<feature type="transmembrane region" description="Helical" evidence="3">
    <location>
        <begin position="444"/>
        <end position="466"/>
    </location>
</feature>
<sequence>MQIIANLMLLLALLATLGAGAYACLSLLTGRRNVLVLLDRANIVVAGLVTFASVILTVALLSRDYSYMYVYEHVDNTLSLLYSITAFWAGGEGSLLFWILSIAVMGVVFSRLSLFQEFSEKTRLYYWLFYLLVQAFFLLLVTCWSSPFMELVPVPTDGRGLNPLLRNPGMIFHPPLLFLGYAGFTSPAALALAAFICGEAKSWVKFCRNWNILAWVFLTAGIVLGAWWSYMELGWGGYWAWDPVENASLIPWLSSTAFMHTAIIELRRKALQKTNVFLMSLTFLLCIFGTYLVRSGVIQSLHAFGEGGVALPLALFMIAALVLTALVLVLGQRVEAKSLSTLGSRQGLLVVAAWALLALGLVVGLGTMWPVISKMWSANPVGLDANFYNRVCLPLFSLLILIFAVCPWFSWKEGIRDKRGLILVLVSFVGGLAISWMAGLHHPLGLITSAASIAALVGIVGVFIFIPQVRKVTSTMGIYGIHFGVALVFLGVAWSGPNQVVGEFVLDKGQSAQIGDYTLTFKDFTESQTPAIAKIASLIEVTKDGKHVGLLNPERRIYRNFPQPFAEVSVIPGLGDEIYGVLLGVDEKGAVTLKISVNPLINWMWIGGTLMCLFGLVAFRKTRLS</sequence>
<feature type="transmembrane region" description="Helical" evidence="3">
    <location>
        <begin position="95"/>
        <end position="112"/>
    </location>
</feature>
<feature type="domain" description="Cytochrome c-type biogenesis protein CcmF C-terminal" evidence="5">
    <location>
        <begin position="315"/>
        <end position="619"/>
    </location>
</feature>
<accession>A0A1G9EEC5</accession>
<dbReference type="GO" id="GO:0015232">
    <property type="term" value="F:heme transmembrane transporter activity"/>
    <property type="evidence" value="ECO:0007669"/>
    <property type="project" value="InterPro"/>
</dbReference>
<feature type="transmembrane region" description="Helical" evidence="3">
    <location>
        <begin position="478"/>
        <end position="496"/>
    </location>
</feature>
<dbReference type="InterPro" id="IPR002541">
    <property type="entry name" value="Cyt_c_assembly"/>
</dbReference>
<dbReference type="EMBL" id="FNGA01000002">
    <property type="protein sequence ID" value="SDK74433.1"/>
    <property type="molecule type" value="Genomic_DNA"/>
</dbReference>
<keyword evidence="2" id="KW-0201">Cytochrome c-type biogenesis</keyword>
<evidence type="ECO:0000259" key="5">
    <source>
        <dbReference type="Pfam" id="PF16327"/>
    </source>
</evidence>
<dbReference type="PANTHER" id="PTHR43653">
    <property type="entry name" value="CYTOCHROME C ASSEMBLY PROTEIN-RELATED"/>
    <property type="match status" value="1"/>
</dbReference>
<feature type="transmembrane region" description="Helical" evidence="3">
    <location>
        <begin position="249"/>
        <end position="266"/>
    </location>
</feature>
<keyword evidence="7" id="KW-1185">Reference proteome</keyword>
<feature type="transmembrane region" description="Helical" evidence="3">
    <location>
        <begin position="309"/>
        <end position="330"/>
    </location>
</feature>
<keyword evidence="3" id="KW-0472">Membrane</keyword>
<dbReference type="GO" id="GO:0017004">
    <property type="term" value="P:cytochrome complex assembly"/>
    <property type="evidence" value="ECO:0007669"/>
    <property type="project" value="UniProtKB-KW"/>
</dbReference>
<dbReference type="Pfam" id="PF16327">
    <property type="entry name" value="CcmF_C"/>
    <property type="match status" value="1"/>
</dbReference>
<dbReference type="Proteomes" id="UP000199053">
    <property type="component" value="Unassembled WGS sequence"/>
</dbReference>
<feature type="domain" description="Cytochrome c assembly protein" evidence="4">
    <location>
        <begin position="90"/>
        <end position="295"/>
    </location>
</feature>
<organism evidence="6 7">
    <name type="scientific">Maridesulfovibrio ferrireducens</name>
    <dbReference type="NCBI Taxonomy" id="246191"/>
    <lineage>
        <taxon>Bacteria</taxon>
        <taxon>Pseudomonadati</taxon>
        <taxon>Thermodesulfobacteriota</taxon>
        <taxon>Desulfovibrionia</taxon>
        <taxon>Desulfovibrionales</taxon>
        <taxon>Desulfovibrionaceae</taxon>
        <taxon>Maridesulfovibrio</taxon>
    </lineage>
</organism>
<feature type="transmembrane region" description="Helical" evidence="3">
    <location>
        <begin position="69"/>
        <end position="89"/>
    </location>
</feature>
<feature type="transmembrane region" description="Helical" evidence="3">
    <location>
        <begin position="278"/>
        <end position="297"/>
    </location>
</feature>
<keyword evidence="3" id="KW-1133">Transmembrane helix</keyword>
<feature type="transmembrane region" description="Helical" evidence="3">
    <location>
        <begin position="43"/>
        <end position="62"/>
    </location>
</feature>
<keyword evidence="3" id="KW-0812">Transmembrane</keyword>
<comment type="similarity">
    <text evidence="1">Belongs to the CcmF/CycK/Ccl1/NrfE/CcsA family.</text>
</comment>
<evidence type="ECO:0000256" key="3">
    <source>
        <dbReference type="SAM" id="Phobius"/>
    </source>
</evidence>
<reference evidence="7" key="1">
    <citation type="submission" date="2016-10" db="EMBL/GenBank/DDBJ databases">
        <authorList>
            <person name="Varghese N."/>
            <person name="Submissions S."/>
        </authorList>
    </citation>
    <scope>NUCLEOTIDE SEQUENCE [LARGE SCALE GENOMIC DNA]</scope>
    <source>
        <strain evidence="7">DSM 16995</strain>
    </source>
</reference>
<dbReference type="GO" id="GO:0020037">
    <property type="term" value="F:heme binding"/>
    <property type="evidence" value="ECO:0007669"/>
    <property type="project" value="InterPro"/>
</dbReference>
<dbReference type="PANTHER" id="PTHR43653:SF1">
    <property type="entry name" value="CYTOCHROME C-TYPE BIOGENESIS PROTEIN CCMF"/>
    <property type="match status" value="1"/>
</dbReference>
<feature type="transmembrane region" description="Helical" evidence="3">
    <location>
        <begin position="351"/>
        <end position="372"/>
    </location>
</feature>
<evidence type="ECO:0000259" key="4">
    <source>
        <dbReference type="Pfam" id="PF01578"/>
    </source>
</evidence>
<dbReference type="STRING" id="246191.SAMN05660337_1073"/>
<dbReference type="Pfam" id="PF01578">
    <property type="entry name" value="Cytochrom_C_asm"/>
    <property type="match status" value="1"/>
</dbReference>
<dbReference type="InterPro" id="IPR032523">
    <property type="entry name" value="CcmF_C"/>
</dbReference>
<proteinExistence type="inferred from homology"/>
<gene>
    <name evidence="6" type="ORF">SAMN05660337_1073</name>
</gene>
<dbReference type="OrthoDB" id="9761451at2"/>
<feature type="transmembrane region" description="Helical" evidence="3">
    <location>
        <begin position="176"/>
        <end position="198"/>
    </location>
</feature>
<evidence type="ECO:0000313" key="7">
    <source>
        <dbReference type="Proteomes" id="UP000199053"/>
    </source>
</evidence>
<dbReference type="GO" id="GO:0016020">
    <property type="term" value="C:membrane"/>
    <property type="evidence" value="ECO:0007669"/>
    <property type="project" value="InterPro"/>
</dbReference>
<dbReference type="AlphaFoldDB" id="A0A1G9EEC5"/>